<sequence length="830" mass="95549">MSNRYNPAEIEPKWQQIWEEQQLYKTVEDPERPKWYALTMLPYPSGDLHTGHWYAYTPSDAAARYRRMNGYNVFFPIGFDAFGLPAENAAIKHGVHPAKWTYANIERMRKQLRRMGAMWAWDREAITCDPEYYKWTQWFFRKFYDAGIAYREYAPVDFCPTCNTTLAREQVWGEDRHCERCGTPVIKKNLEQWKFRITRYADELIDMLDQIDWPERVKVMQRNWIGRSYGAEVIFRTEQGEPLEIFTTRPDTLWGATFMVLAPEHPLVDVVTTDEHRAEVEAYKAQAARMDEIQRTAADKEKTGVFTGGYAINPVNGERIPIWIADYVMMGYGTGAIMAVPAHDARDFEFAKKYGLEIRRVITGPDGATGPLEEAYDSKEEGEMINSGPFDGTPVKGAVEKVTEWLEANGIGRRAVNYRLRDWLISRQRMWGAPIPIIYCPNCGTVPVPYEDLPVLLPEDAEFKPTGESPLKYHEGFRRVKCPECGGEAERETDTMDTFMCSSWYQYAYISPYWKKGERLSPDDLPWDKAKGDYWLPVDQYTGGIEHATMHLLYTRFFTKAMRDLGLVNFDEPMLRLFNQGMILGPDGEKMSKSRGNVINPDEVVDRYGADTVRGYLMFIGPWDQGGPWDPQAIEGVHRFLHRVWAVVTEDVQLDRPPLDADQAPDPAQERALERKLHQTILKVTDDIEHFRFNTAIAALMELNNYLLRARETSVVNSPIWNQAIRTLILMMAPFFPHIAEELWHRQGNTSSVHLQRWPVGDPEKAREEEITVVVQVNGKVRDKLLVPPGTPADELERSALQLSGVVKWLNGQTPRKVVVVPDKLVNIVI</sequence>
<dbReference type="EMBL" id="DSMG01000123">
    <property type="protein sequence ID" value="HDX32322.1"/>
    <property type="molecule type" value="Genomic_DNA"/>
</dbReference>
<protein>
    <recommendedName>
        <fullName evidence="8">Leucine--tRNA ligase</fullName>
        <ecNumber evidence="8">6.1.1.4</ecNumber>
    </recommendedName>
    <alternativeName>
        <fullName evidence="8">Leucyl-tRNA synthetase</fullName>
        <shortName evidence="8">LeuRS</shortName>
    </alternativeName>
</protein>
<evidence type="ECO:0000256" key="3">
    <source>
        <dbReference type="ARBA" id="ARBA00022741"/>
    </source>
</evidence>
<evidence type="ECO:0000256" key="6">
    <source>
        <dbReference type="ARBA" id="ARBA00023146"/>
    </source>
</evidence>
<dbReference type="Gene3D" id="3.40.50.620">
    <property type="entry name" value="HUPs"/>
    <property type="match status" value="2"/>
</dbReference>
<dbReference type="CDD" id="cd07958">
    <property type="entry name" value="Anticodon_Ia_Leu_BEm"/>
    <property type="match status" value="1"/>
</dbReference>
<comment type="caution">
    <text evidence="14">The sequence shown here is derived from an EMBL/GenBank/DDBJ whole genome shotgun (WGS) entry which is preliminary data.</text>
</comment>
<keyword evidence="3 8" id="KW-0547">Nucleotide-binding</keyword>
<evidence type="ECO:0000256" key="2">
    <source>
        <dbReference type="ARBA" id="ARBA00022598"/>
    </source>
</evidence>
<feature type="short sequence motif" description="'KMSKS' region" evidence="8">
    <location>
        <begin position="590"/>
        <end position="594"/>
    </location>
</feature>
<dbReference type="InterPro" id="IPR009008">
    <property type="entry name" value="Val/Leu/Ile-tRNA-synth_edit"/>
</dbReference>
<dbReference type="PANTHER" id="PTHR43740:SF2">
    <property type="entry name" value="LEUCINE--TRNA LIGASE, MITOCHONDRIAL"/>
    <property type="match status" value="1"/>
</dbReference>
<dbReference type="FunFam" id="3.40.50.620:FF:000003">
    <property type="entry name" value="Leucine--tRNA ligase"/>
    <property type="match status" value="1"/>
</dbReference>
<evidence type="ECO:0000259" key="11">
    <source>
        <dbReference type="Pfam" id="PF08264"/>
    </source>
</evidence>
<feature type="domain" description="Aminoacyl-tRNA synthetase class Ia" evidence="10">
    <location>
        <begin position="420"/>
        <end position="618"/>
    </location>
</feature>
<dbReference type="NCBIfam" id="TIGR00396">
    <property type="entry name" value="leuS_bact"/>
    <property type="match status" value="1"/>
</dbReference>
<keyword evidence="6 8" id="KW-0030">Aminoacyl-tRNA synthetase</keyword>
<evidence type="ECO:0000256" key="5">
    <source>
        <dbReference type="ARBA" id="ARBA00022917"/>
    </source>
</evidence>
<keyword evidence="2 8" id="KW-0436">Ligase</keyword>
<dbReference type="InterPro" id="IPR013155">
    <property type="entry name" value="M/V/L/I-tRNA-synth_anticd-bd"/>
</dbReference>
<dbReference type="Pfam" id="PF09334">
    <property type="entry name" value="tRNA-synt_1g"/>
    <property type="match status" value="1"/>
</dbReference>
<feature type="domain" description="Methionyl/Leucyl tRNA synthetase" evidence="12">
    <location>
        <begin position="39"/>
        <end position="191"/>
    </location>
</feature>
<dbReference type="InterPro" id="IPR002300">
    <property type="entry name" value="aa-tRNA-synth_Ia"/>
</dbReference>
<dbReference type="InterPro" id="IPR014729">
    <property type="entry name" value="Rossmann-like_a/b/a_fold"/>
</dbReference>
<gene>
    <name evidence="8" type="primary">leuS</name>
    <name evidence="14" type="ORF">ENQ20_12680</name>
</gene>
<dbReference type="Gene3D" id="3.10.20.590">
    <property type="match status" value="1"/>
</dbReference>
<evidence type="ECO:0000256" key="4">
    <source>
        <dbReference type="ARBA" id="ARBA00022840"/>
    </source>
</evidence>
<dbReference type="CDD" id="cd00812">
    <property type="entry name" value="LeuRS_core"/>
    <property type="match status" value="1"/>
</dbReference>
<dbReference type="SUPFAM" id="SSF47323">
    <property type="entry name" value="Anticodon-binding domain of a subclass of class I aminoacyl-tRNA synthetases"/>
    <property type="match status" value="1"/>
</dbReference>
<dbReference type="GO" id="GO:0006429">
    <property type="term" value="P:leucyl-tRNA aminoacylation"/>
    <property type="evidence" value="ECO:0007669"/>
    <property type="project" value="UniProtKB-UniRule"/>
</dbReference>
<comment type="caution">
    <text evidence="8">Lacks conserved residue(s) required for the propagation of feature annotation.</text>
</comment>
<evidence type="ECO:0000256" key="7">
    <source>
        <dbReference type="ARBA" id="ARBA00047469"/>
    </source>
</evidence>
<feature type="binding site" evidence="8">
    <location>
        <position position="593"/>
    </location>
    <ligand>
        <name>ATP</name>
        <dbReference type="ChEBI" id="CHEBI:30616"/>
    </ligand>
</feature>
<accession>A0A7C1JLN9</accession>
<evidence type="ECO:0000259" key="12">
    <source>
        <dbReference type="Pfam" id="PF09334"/>
    </source>
</evidence>
<dbReference type="GO" id="GO:0005524">
    <property type="term" value="F:ATP binding"/>
    <property type="evidence" value="ECO:0007669"/>
    <property type="project" value="UniProtKB-UniRule"/>
</dbReference>
<evidence type="ECO:0000256" key="8">
    <source>
        <dbReference type="HAMAP-Rule" id="MF_00049"/>
    </source>
</evidence>
<dbReference type="InterPro" id="IPR015413">
    <property type="entry name" value="Methionyl/Leucyl_tRNA_Synth"/>
</dbReference>
<dbReference type="Pfam" id="PF08264">
    <property type="entry name" value="Anticodon_1"/>
    <property type="match status" value="1"/>
</dbReference>
<dbReference type="PANTHER" id="PTHR43740">
    <property type="entry name" value="LEUCYL-TRNA SYNTHETASE"/>
    <property type="match status" value="1"/>
</dbReference>
<dbReference type="HAMAP" id="MF_00049_B">
    <property type="entry name" value="Leu_tRNA_synth_B"/>
    <property type="match status" value="1"/>
</dbReference>
<dbReference type="GO" id="GO:0005829">
    <property type="term" value="C:cytosol"/>
    <property type="evidence" value="ECO:0007669"/>
    <property type="project" value="TreeGrafter"/>
</dbReference>
<dbReference type="GO" id="GO:0002161">
    <property type="term" value="F:aminoacyl-tRNA deacylase activity"/>
    <property type="evidence" value="ECO:0007669"/>
    <property type="project" value="InterPro"/>
</dbReference>
<organism evidence="14">
    <name type="scientific">Caldilinea aerophila</name>
    <dbReference type="NCBI Taxonomy" id="133453"/>
    <lineage>
        <taxon>Bacteria</taxon>
        <taxon>Bacillati</taxon>
        <taxon>Chloroflexota</taxon>
        <taxon>Caldilineae</taxon>
        <taxon>Caldilineales</taxon>
        <taxon>Caldilineaceae</taxon>
        <taxon>Caldilinea</taxon>
    </lineage>
</organism>
<dbReference type="AlphaFoldDB" id="A0A7C1JLN9"/>
<dbReference type="Pfam" id="PF13603">
    <property type="entry name" value="tRNA-synt_1_2"/>
    <property type="match status" value="1"/>
</dbReference>
<feature type="domain" description="Methionyl/Valyl/Leucyl/Isoleucyl-tRNA synthetase anticodon-binding" evidence="11">
    <location>
        <begin position="671"/>
        <end position="794"/>
    </location>
</feature>
<name>A0A7C1JLN9_9CHLR</name>
<dbReference type="Pfam" id="PF00133">
    <property type="entry name" value="tRNA-synt_1"/>
    <property type="match status" value="1"/>
</dbReference>
<dbReference type="PRINTS" id="PR00985">
    <property type="entry name" value="TRNASYNTHLEU"/>
</dbReference>
<evidence type="ECO:0000259" key="13">
    <source>
        <dbReference type="Pfam" id="PF13603"/>
    </source>
</evidence>
<comment type="catalytic activity">
    <reaction evidence="7 8">
        <text>tRNA(Leu) + L-leucine + ATP = L-leucyl-tRNA(Leu) + AMP + diphosphate</text>
        <dbReference type="Rhea" id="RHEA:11688"/>
        <dbReference type="Rhea" id="RHEA-COMP:9613"/>
        <dbReference type="Rhea" id="RHEA-COMP:9622"/>
        <dbReference type="ChEBI" id="CHEBI:30616"/>
        <dbReference type="ChEBI" id="CHEBI:33019"/>
        <dbReference type="ChEBI" id="CHEBI:57427"/>
        <dbReference type="ChEBI" id="CHEBI:78442"/>
        <dbReference type="ChEBI" id="CHEBI:78494"/>
        <dbReference type="ChEBI" id="CHEBI:456215"/>
        <dbReference type="EC" id="6.1.1.4"/>
    </reaction>
</comment>
<proteinExistence type="inferred from homology"/>
<keyword evidence="5 8" id="KW-0648">Protein biosynthesis</keyword>
<dbReference type="FunFam" id="1.10.730.10:FF:000011">
    <property type="entry name" value="Leucine--tRNA ligase chloroplastic/mitochondrial"/>
    <property type="match status" value="1"/>
</dbReference>
<dbReference type="InterPro" id="IPR025709">
    <property type="entry name" value="Leu_tRNA-synth_edit"/>
</dbReference>
<keyword evidence="4 8" id="KW-0067">ATP-binding</keyword>
<dbReference type="GO" id="GO:0004823">
    <property type="term" value="F:leucine-tRNA ligase activity"/>
    <property type="evidence" value="ECO:0007669"/>
    <property type="project" value="UniProtKB-UniRule"/>
</dbReference>
<dbReference type="InterPro" id="IPR009080">
    <property type="entry name" value="tRNAsynth_Ia_anticodon-bd"/>
</dbReference>
<comment type="subcellular location">
    <subcellularLocation>
        <location evidence="8">Cytoplasm</location>
    </subcellularLocation>
</comment>
<evidence type="ECO:0000256" key="9">
    <source>
        <dbReference type="RuleBase" id="RU363039"/>
    </source>
</evidence>
<keyword evidence="8" id="KW-0963">Cytoplasm</keyword>
<dbReference type="SUPFAM" id="SSF50677">
    <property type="entry name" value="ValRS/IleRS/LeuRS editing domain"/>
    <property type="match status" value="1"/>
</dbReference>
<dbReference type="EC" id="6.1.1.4" evidence="8"/>
<feature type="domain" description="Leucyl-tRNA synthetase editing" evidence="13">
    <location>
        <begin position="222"/>
        <end position="407"/>
    </location>
</feature>
<comment type="similarity">
    <text evidence="1 8 9">Belongs to the class-I aminoacyl-tRNA synthetase family.</text>
</comment>
<dbReference type="InterPro" id="IPR002302">
    <property type="entry name" value="Leu-tRNA-ligase"/>
</dbReference>
<dbReference type="SUPFAM" id="SSF52374">
    <property type="entry name" value="Nucleotidylyl transferase"/>
    <property type="match status" value="1"/>
</dbReference>
<dbReference type="Gene3D" id="1.10.730.10">
    <property type="entry name" value="Isoleucyl-tRNA Synthetase, Domain 1"/>
    <property type="match status" value="2"/>
</dbReference>
<reference evidence="14" key="1">
    <citation type="journal article" date="2020" name="mSystems">
        <title>Genome- and Community-Level Interaction Insights into Carbon Utilization and Element Cycling Functions of Hydrothermarchaeota in Hydrothermal Sediment.</title>
        <authorList>
            <person name="Zhou Z."/>
            <person name="Liu Y."/>
            <person name="Xu W."/>
            <person name="Pan J."/>
            <person name="Luo Z.H."/>
            <person name="Li M."/>
        </authorList>
    </citation>
    <scope>NUCLEOTIDE SEQUENCE [LARGE SCALE GENOMIC DNA]</scope>
    <source>
        <strain evidence="14">SpSt-289</strain>
    </source>
</reference>
<evidence type="ECO:0000256" key="1">
    <source>
        <dbReference type="ARBA" id="ARBA00005594"/>
    </source>
</evidence>
<evidence type="ECO:0000259" key="10">
    <source>
        <dbReference type="Pfam" id="PF00133"/>
    </source>
</evidence>
<evidence type="ECO:0000313" key="14">
    <source>
        <dbReference type="EMBL" id="HDX32322.1"/>
    </source>
</evidence>